<feature type="domain" description="3-hydroxyacyl-CoA dehydrogenase NAD binding" evidence="11">
    <location>
        <begin position="4"/>
        <end position="182"/>
    </location>
</feature>
<comment type="pathway">
    <text evidence="1">Lipid metabolism; fatty acid beta-oxidation.</text>
</comment>
<gene>
    <name evidence="12" type="ORF">C3F09_12505</name>
</gene>
<dbReference type="InterPro" id="IPR013328">
    <property type="entry name" value="6PGD_dom2"/>
</dbReference>
<feature type="domain" description="3-hydroxyacyl-CoA dehydrogenase C-terminal" evidence="10">
    <location>
        <begin position="185"/>
        <end position="281"/>
    </location>
</feature>
<evidence type="ECO:0000256" key="4">
    <source>
        <dbReference type="ARBA" id="ARBA00023027"/>
    </source>
</evidence>
<keyword evidence="4 8" id="KW-0520">NAD</keyword>
<organism evidence="12 13">
    <name type="scientific">candidate division GN15 bacterium</name>
    <dbReference type="NCBI Taxonomy" id="2072418"/>
    <lineage>
        <taxon>Bacteria</taxon>
        <taxon>candidate division GN15</taxon>
    </lineage>
</organism>
<dbReference type="PANTHER" id="PTHR43561">
    <property type="match status" value="1"/>
</dbReference>
<dbReference type="InterPro" id="IPR006176">
    <property type="entry name" value="3-OHacyl-CoA_DH_NAD-bd"/>
</dbReference>
<feature type="binding site" evidence="8">
    <location>
        <position position="96"/>
    </location>
    <ligand>
        <name>NAD(+)</name>
        <dbReference type="ChEBI" id="CHEBI:57540"/>
    </ligand>
</feature>
<evidence type="ECO:0000259" key="11">
    <source>
        <dbReference type="Pfam" id="PF02737"/>
    </source>
</evidence>
<feature type="binding site" evidence="8">
    <location>
        <position position="142"/>
    </location>
    <ligand>
        <name>NAD(+)</name>
        <dbReference type="ChEBI" id="CHEBI:57540"/>
    </ligand>
</feature>
<dbReference type="InterPro" id="IPR006108">
    <property type="entry name" value="3HC_DH_C"/>
</dbReference>
<dbReference type="GO" id="GO:0003857">
    <property type="term" value="F:(3S)-3-hydroxyacyl-CoA dehydrogenase (NAD+) activity"/>
    <property type="evidence" value="ECO:0007669"/>
    <property type="project" value="UniProtKB-EC"/>
</dbReference>
<feature type="binding site" evidence="9">
    <location>
        <position position="55"/>
    </location>
    <ligand>
        <name>CoA</name>
        <dbReference type="ChEBI" id="CHEBI:57287"/>
    </ligand>
</feature>
<feature type="binding site" evidence="8">
    <location>
        <position position="91"/>
    </location>
    <ligand>
        <name>NAD(+)</name>
        <dbReference type="ChEBI" id="CHEBI:57540"/>
    </ligand>
</feature>
<comment type="catalytic activity">
    <reaction evidence="6">
        <text>a (3S)-3-hydroxyacyl-CoA + NAD(+) = a 3-oxoacyl-CoA + NADH + H(+)</text>
        <dbReference type="Rhea" id="RHEA:22432"/>
        <dbReference type="ChEBI" id="CHEBI:15378"/>
        <dbReference type="ChEBI" id="CHEBI:57318"/>
        <dbReference type="ChEBI" id="CHEBI:57540"/>
        <dbReference type="ChEBI" id="CHEBI:57945"/>
        <dbReference type="ChEBI" id="CHEBI:90726"/>
        <dbReference type="EC" id="1.1.1.35"/>
    </reaction>
</comment>
<evidence type="ECO:0000256" key="6">
    <source>
        <dbReference type="ARBA" id="ARBA00049556"/>
    </source>
</evidence>
<name>A0A855WZF5_9BACT</name>
<dbReference type="PANTHER" id="PTHR43561:SF3">
    <property type="entry name" value="HYDROXYACYL-COENZYME A DEHYDROGENASE, MITOCHONDRIAL"/>
    <property type="match status" value="1"/>
</dbReference>
<feature type="binding site" evidence="8">
    <location>
        <position position="118"/>
    </location>
    <ligand>
        <name>NAD(+)</name>
        <dbReference type="ChEBI" id="CHEBI:57540"/>
    </ligand>
</feature>
<comment type="caution">
    <text evidence="12">The sequence shown here is derived from an EMBL/GenBank/DDBJ whole genome shotgun (WGS) entry which is preliminary data.</text>
</comment>
<feature type="binding site" evidence="8">
    <location>
        <position position="273"/>
    </location>
    <ligand>
        <name>NAD(+)</name>
        <dbReference type="ChEBI" id="CHEBI:57540"/>
    </ligand>
</feature>
<proteinExistence type="predicted"/>
<evidence type="ECO:0000256" key="7">
    <source>
        <dbReference type="PIRSR" id="PIRSR000105-1"/>
    </source>
</evidence>
<dbReference type="SUPFAM" id="SSF48179">
    <property type="entry name" value="6-phosphogluconate dehydrogenase C-terminal domain-like"/>
    <property type="match status" value="1"/>
</dbReference>
<evidence type="ECO:0000313" key="12">
    <source>
        <dbReference type="EMBL" id="PWB67993.1"/>
    </source>
</evidence>
<dbReference type="InterPro" id="IPR052242">
    <property type="entry name" value="Mito_3-hydroxyacyl-CoA_DH"/>
</dbReference>
<dbReference type="InterPro" id="IPR036291">
    <property type="entry name" value="NAD(P)-bd_dom_sf"/>
</dbReference>
<feature type="binding site" evidence="8">
    <location>
        <begin position="9"/>
        <end position="14"/>
    </location>
    <ligand>
        <name>NAD(+)</name>
        <dbReference type="ChEBI" id="CHEBI:57540"/>
    </ligand>
</feature>
<dbReference type="Pfam" id="PF00725">
    <property type="entry name" value="3HCDH"/>
    <property type="match status" value="1"/>
</dbReference>
<evidence type="ECO:0000313" key="13">
    <source>
        <dbReference type="Proteomes" id="UP000250918"/>
    </source>
</evidence>
<dbReference type="SUPFAM" id="SSF51735">
    <property type="entry name" value="NAD(P)-binding Rossmann-fold domains"/>
    <property type="match status" value="1"/>
</dbReference>
<evidence type="ECO:0000256" key="3">
    <source>
        <dbReference type="ARBA" id="ARBA00023002"/>
    </source>
</evidence>
<keyword evidence="5" id="KW-0443">Lipid metabolism</keyword>
<dbReference type="FunFam" id="3.40.50.720:FF:000009">
    <property type="entry name" value="Fatty oxidation complex, alpha subunit"/>
    <property type="match status" value="1"/>
</dbReference>
<evidence type="ECO:0000259" key="10">
    <source>
        <dbReference type="Pfam" id="PF00725"/>
    </source>
</evidence>
<feature type="site" description="Important for catalytic activity" evidence="7">
    <location>
        <position position="139"/>
    </location>
</feature>
<dbReference type="GO" id="GO:0006635">
    <property type="term" value="P:fatty acid beta-oxidation"/>
    <property type="evidence" value="ECO:0007669"/>
    <property type="project" value="TreeGrafter"/>
</dbReference>
<dbReference type="NCBIfam" id="NF005875">
    <property type="entry name" value="PRK07819.1"/>
    <property type="match status" value="1"/>
</dbReference>
<protein>
    <submittedName>
        <fullName evidence="12">3-hydroxybutyryl-CoA dehydrogenase</fullName>
    </submittedName>
</protein>
<feature type="binding site" evidence="8">
    <location>
        <position position="32"/>
    </location>
    <ligand>
        <name>NAD(+)</name>
        <dbReference type="ChEBI" id="CHEBI:57540"/>
    </ligand>
</feature>
<evidence type="ECO:0000256" key="5">
    <source>
        <dbReference type="ARBA" id="ARBA00023098"/>
    </source>
</evidence>
<dbReference type="Gene3D" id="3.40.50.720">
    <property type="entry name" value="NAD(P)-binding Rossmann-like Domain"/>
    <property type="match status" value="1"/>
</dbReference>
<evidence type="ECO:0000256" key="2">
    <source>
        <dbReference type="ARBA" id="ARBA00022832"/>
    </source>
</evidence>
<accession>A0A855WZF5</accession>
<evidence type="ECO:0000256" key="8">
    <source>
        <dbReference type="PIRSR" id="PIRSR000105-2"/>
    </source>
</evidence>
<dbReference type="AlphaFoldDB" id="A0A855WZF5"/>
<dbReference type="PIRSF" id="PIRSF000105">
    <property type="entry name" value="HCDH"/>
    <property type="match status" value="1"/>
</dbReference>
<dbReference type="InterPro" id="IPR022694">
    <property type="entry name" value="3-OHacyl-CoA_DH"/>
</dbReference>
<reference evidence="12 13" key="1">
    <citation type="journal article" date="2018" name="ISME J.">
        <title>A methanotrophic archaeon couples anaerobic oxidation of methane to Fe(III) reduction.</title>
        <authorList>
            <person name="Cai C."/>
            <person name="Leu A.O."/>
            <person name="Xie G.J."/>
            <person name="Guo J."/>
            <person name="Feng Y."/>
            <person name="Zhao J.X."/>
            <person name="Tyson G.W."/>
            <person name="Yuan Z."/>
            <person name="Hu S."/>
        </authorList>
    </citation>
    <scope>NUCLEOTIDE SEQUENCE [LARGE SCALE GENOMIC DNA]</scope>
    <source>
        <strain evidence="12">FeB_12</strain>
    </source>
</reference>
<keyword evidence="3" id="KW-0560">Oxidoreductase</keyword>
<dbReference type="InterPro" id="IPR008927">
    <property type="entry name" value="6-PGluconate_DH-like_C_sf"/>
</dbReference>
<evidence type="ECO:0000256" key="1">
    <source>
        <dbReference type="ARBA" id="ARBA00005005"/>
    </source>
</evidence>
<feature type="binding site" evidence="9">
    <location>
        <position position="118"/>
    </location>
    <ligand>
        <name>CoA</name>
        <dbReference type="ChEBI" id="CHEBI:57287"/>
    </ligand>
</feature>
<keyword evidence="2" id="KW-0276">Fatty acid metabolism</keyword>
<evidence type="ECO:0000256" key="9">
    <source>
        <dbReference type="PIRSR" id="PIRSR000105-3"/>
    </source>
</evidence>
<feature type="binding site" evidence="9">
    <location>
        <position position="48"/>
    </location>
    <ligand>
        <name>CoA</name>
        <dbReference type="ChEBI" id="CHEBI:57287"/>
    </ligand>
</feature>
<dbReference type="EMBL" id="PQAP01000221">
    <property type="protein sequence ID" value="PWB67993.1"/>
    <property type="molecule type" value="Genomic_DNA"/>
</dbReference>
<sequence>MIRKIGIVGFGQMGSGIAQVSAAAGYPVLGMDMSDAVFKRGLGYITKSLDKAIEKGKADAALKEKVLGNIKQATALKEFADCDIVIEAVIENIDIKKQIFKELDTVCKPETILASNTSSLSIGDMASVTNRRDRFVGLHFFNPVPVMKLCEVVRTIDTSDAVFKAAFSFAESVGKSCITAKDSPGYVVNVLLVPYLLDAIRQFERGLATREDIDTGMMLGCGHPMGPLTLTDFIGLDTILYIADIMFEEFKDSHYSAPPLLRRMVNAGYLGKKAGRGFYEYDKK</sequence>
<dbReference type="Pfam" id="PF02737">
    <property type="entry name" value="3HCDH_N"/>
    <property type="match status" value="1"/>
</dbReference>
<dbReference type="Gene3D" id="1.10.1040.10">
    <property type="entry name" value="N-(1-d-carboxylethyl)-l-norvaline Dehydrogenase, domain 2"/>
    <property type="match status" value="1"/>
</dbReference>
<dbReference type="GO" id="GO:0070403">
    <property type="term" value="F:NAD+ binding"/>
    <property type="evidence" value="ECO:0007669"/>
    <property type="project" value="InterPro"/>
</dbReference>
<dbReference type="Proteomes" id="UP000250918">
    <property type="component" value="Unassembled WGS sequence"/>
</dbReference>